<dbReference type="PANTHER" id="PTHR42973">
    <property type="entry name" value="BINDING OXIDOREDUCTASE, PUTATIVE (AFU_ORTHOLOGUE AFUA_1G17690)-RELATED"/>
    <property type="match status" value="1"/>
</dbReference>
<dbReference type="InterPro" id="IPR006093">
    <property type="entry name" value="Oxy_OxRdtase_FAD_BS"/>
</dbReference>
<comment type="caution">
    <text evidence="7">The sequence shown here is derived from an EMBL/GenBank/DDBJ whole genome shotgun (WGS) entry which is preliminary data.</text>
</comment>
<name>A0A1V2T9Z0_9NOCA</name>
<dbReference type="PROSITE" id="PS51387">
    <property type="entry name" value="FAD_PCMH"/>
    <property type="match status" value="1"/>
</dbReference>
<sequence length="460" mass="47494">MPAGNHRTTTTHEPVGAVRELAAALDPSRVSVPGAAAEESWRLFNGAIDHVPAVVVRCTSAADVQTAVRVARTHGLPLSVRGGGHDWAGRAVRPGGVLLDLAGMRGVTVDRAAQVATVAGGALSRDVIAAAAPHGLVAVTGTIGDVGMAGLTLGGGYGPLNGRYGLALDNLMGADVVLADGTLVSADETEHSELYWALRGGGGNFGVVTELRIKLHPVEQVLGGFIVYPWQQAEKVLHRLSEVLATAPDELTVLSGIMPGPDGSPTVLLSPAWSGPPADGGSYLAALQSLGEPLFAQIGPMPYAKMLSLFDESAVPGRHTTVRTRTVAGYTPELVAALLAAGETRTSPFSAVGLHHFHGAPTHVPVDSTAFGIRTTHLSVEIAAVWEPEDDPAPHQAWADATSTAIAAVALPGGYANMLGPDHHEQIAHAYGPHATRLRAVKSSYDPDGVFTAIPLPLEA</sequence>
<evidence type="ECO:0000256" key="1">
    <source>
        <dbReference type="ARBA" id="ARBA00001974"/>
    </source>
</evidence>
<dbReference type="STRING" id="1538463.B0T36_19975"/>
<keyword evidence="4" id="KW-0274">FAD</keyword>
<gene>
    <name evidence="7" type="ORF">B0T46_23860</name>
</gene>
<evidence type="ECO:0000256" key="2">
    <source>
        <dbReference type="ARBA" id="ARBA00005466"/>
    </source>
</evidence>
<dbReference type="EMBL" id="MUMY01000027">
    <property type="protein sequence ID" value="ONM46322.1"/>
    <property type="molecule type" value="Genomic_DNA"/>
</dbReference>
<dbReference type="InterPro" id="IPR006094">
    <property type="entry name" value="Oxid_FAD_bind_N"/>
</dbReference>
<accession>A0A1V2T9Z0</accession>
<evidence type="ECO:0000313" key="7">
    <source>
        <dbReference type="EMBL" id="ONM46322.1"/>
    </source>
</evidence>
<evidence type="ECO:0000256" key="5">
    <source>
        <dbReference type="ARBA" id="ARBA00023002"/>
    </source>
</evidence>
<comment type="similarity">
    <text evidence="2">Belongs to the oxygen-dependent FAD-linked oxidoreductase family.</text>
</comment>
<keyword evidence="3" id="KW-0285">Flavoprotein</keyword>
<dbReference type="InterPro" id="IPR016169">
    <property type="entry name" value="FAD-bd_PCMH_sub2"/>
</dbReference>
<dbReference type="InterPro" id="IPR016167">
    <property type="entry name" value="FAD-bd_PCMH_sub1"/>
</dbReference>
<protein>
    <submittedName>
        <fullName evidence="7">FAD-linked oxidoreductase</fullName>
    </submittedName>
</protein>
<dbReference type="InterPro" id="IPR050416">
    <property type="entry name" value="FAD-linked_Oxidoreductase"/>
</dbReference>
<dbReference type="Gene3D" id="3.30.43.10">
    <property type="entry name" value="Uridine Diphospho-n-acetylenolpyruvylglucosamine Reductase, domain 2"/>
    <property type="match status" value="1"/>
</dbReference>
<dbReference type="GO" id="GO:0071949">
    <property type="term" value="F:FAD binding"/>
    <property type="evidence" value="ECO:0007669"/>
    <property type="project" value="InterPro"/>
</dbReference>
<dbReference type="AlphaFoldDB" id="A0A1V2T9Z0"/>
<feature type="domain" description="FAD-binding PCMH-type" evidence="6">
    <location>
        <begin position="48"/>
        <end position="218"/>
    </location>
</feature>
<keyword evidence="5" id="KW-0560">Oxidoreductase</keyword>
<evidence type="ECO:0000259" key="6">
    <source>
        <dbReference type="PROSITE" id="PS51387"/>
    </source>
</evidence>
<dbReference type="Gene3D" id="3.30.465.10">
    <property type="match status" value="1"/>
</dbReference>
<evidence type="ECO:0000256" key="4">
    <source>
        <dbReference type="ARBA" id="ARBA00022827"/>
    </source>
</evidence>
<evidence type="ECO:0000313" key="8">
    <source>
        <dbReference type="Proteomes" id="UP000188836"/>
    </source>
</evidence>
<reference evidence="7 8" key="1">
    <citation type="journal article" date="2016" name="Antonie Van Leeuwenhoek">
        <title>Nocardia donostiensis sp. nov., isolated from human respiratory specimens.</title>
        <authorList>
            <person name="Ercibengoa M."/>
            <person name="Bell M."/>
            <person name="Marimon J.M."/>
            <person name="Humrighouse B."/>
            <person name="Klenk H.P."/>
            <person name="Potter G."/>
            <person name="Perez-Trallero E."/>
        </authorList>
    </citation>
    <scope>NUCLEOTIDE SEQUENCE [LARGE SCALE GENOMIC DNA]</scope>
    <source>
        <strain evidence="7 8">X1655</strain>
    </source>
</reference>
<dbReference type="SUPFAM" id="SSF56176">
    <property type="entry name" value="FAD-binding/transporter-associated domain-like"/>
    <property type="match status" value="1"/>
</dbReference>
<dbReference type="PANTHER" id="PTHR42973:SF39">
    <property type="entry name" value="FAD-BINDING PCMH-TYPE DOMAIN-CONTAINING PROTEIN"/>
    <property type="match status" value="1"/>
</dbReference>
<dbReference type="Proteomes" id="UP000188836">
    <property type="component" value="Unassembled WGS sequence"/>
</dbReference>
<organism evidence="7 8">
    <name type="scientific">Nocardia donostiensis</name>
    <dbReference type="NCBI Taxonomy" id="1538463"/>
    <lineage>
        <taxon>Bacteria</taxon>
        <taxon>Bacillati</taxon>
        <taxon>Actinomycetota</taxon>
        <taxon>Actinomycetes</taxon>
        <taxon>Mycobacteriales</taxon>
        <taxon>Nocardiaceae</taxon>
        <taxon>Nocardia</taxon>
    </lineage>
</organism>
<proteinExistence type="inferred from homology"/>
<dbReference type="PROSITE" id="PS00862">
    <property type="entry name" value="OX2_COVAL_FAD"/>
    <property type="match status" value="1"/>
</dbReference>
<dbReference type="Gene3D" id="3.40.462.20">
    <property type="match status" value="1"/>
</dbReference>
<dbReference type="InterPro" id="IPR036318">
    <property type="entry name" value="FAD-bd_PCMH-like_sf"/>
</dbReference>
<comment type="cofactor">
    <cofactor evidence="1">
        <name>FAD</name>
        <dbReference type="ChEBI" id="CHEBI:57692"/>
    </cofactor>
</comment>
<dbReference type="Pfam" id="PF01565">
    <property type="entry name" value="FAD_binding_4"/>
    <property type="match status" value="1"/>
</dbReference>
<dbReference type="InterPro" id="IPR016166">
    <property type="entry name" value="FAD-bd_PCMH"/>
</dbReference>
<dbReference type="GO" id="GO:0016491">
    <property type="term" value="F:oxidoreductase activity"/>
    <property type="evidence" value="ECO:0007669"/>
    <property type="project" value="UniProtKB-KW"/>
</dbReference>
<evidence type="ECO:0000256" key="3">
    <source>
        <dbReference type="ARBA" id="ARBA00022630"/>
    </source>
</evidence>
<keyword evidence="8" id="KW-1185">Reference proteome</keyword>